<accession>A0ABW2MVP9</accession>
<dbReference type="InterPro" id="IPR004960">
    <property type="entry name" value="LipA_acyltrans"/>
</dbReference>
<protein>
    <submittedName>
        <fullName evidence="7">Lipid A biosynthesis acyltransferase</fullName>
    </submittedName>
</protein>
<evidence type="ECO:0000313" key="8">
    <source>
        <dbReference type="Proteomes" id="UP001596415"/>
    </source>
</evidence>
<evidence type="ECO:0000256" key="1">
    <source>
        <dbReference type="ARBA" id="ARBA00004533"/>
    </source>
</evidence>
<keyword evidence="4" id="KW-0808">Transferase</keyword>
<keyword evidence="8" id="KW-1185">Reference proteome</keyword>
<dbReference type="RefSeq" id="WP_380217792.1">
    <property type="nucleotide sequence ID" value="NZ_JBHTBN010000004.1"/>
</dbReference>
<dbReference type="CDD" id="cd07984">
    <property type="entry name" value="LPLAT_LABLAT-like"/>
    <property type="match status" value="1"/>
</dbReference>
<dbReference type="PANTHER" id="PTHR30606">
    <property type="entry name" value="LIPID A BIOSYNTHESIS LAUROYL ACYLTRANSFERASE"/>
    <property type="match status" value="1"/>
</dbReference>
<name>A0ABW2MVP9_9FLAO</name>
<evidence type="ECO:0000256" key="3">
    <source>
        <dbReference type="ARBA" id="ARBA00022519"/>
    </source>
</evidence>
<organism evidence="7 8">
    <name type="scientific">Jejudonia soesokkakensis</name>
    <dbReference type="NCBI Taxonomy" id="1323432"/>
    <lineage>
        <taxon>Bacteria</taxon>
        <taxon>Pseudomonadati</taxon>
        <taxon>Bacteroidota</taxon>
        <taxon>Flavobacteriia</taxon>
        <taxon>Flavobacteriales</taxon>
        <taxon>Flavobacteriaceae</taxon>
        <taxon>Jejudonia</taxon>
    </lineage>
</organism>
<dbReference type="Proteomes" id="UP001596415">
    <property type="component" value="Unassembled WGS sequence"/>
</dbReference>
<evidence type="ECO:0000256" key="6">
    <source>
        <dbReference type="ARBA" id="ARBA00023315"/>
    </source>
</evidence>
<proteinExistence type="predicted"/>
<keyword evidence="2" id="KW-1003">Cell membrane</keyword>
<dbReference type="EMBL" id="JBHTBN010000004">
    <property type="protein sequence ID" value="MFC7357920.1"/>
    <property type="molecule type" value="Genomic_DNA"/>
</dbReference>
<dbReference type="GO" id="GO:0016746">
    <property type="term" value="F:acyltransferase activity"/>
    <property type="evidence" value="ECO:0007669"/>
    <property type="project" value="UniProtKB-KW"/>
</dbReference>
<dbReference type="Pfam" id="PF03279">
    <property type="entry name" value="Lip_A_acyltrans"/>
    <property type="match status" value="1"/>
</dbReference>
<keyword evidence="5" id="KW-0472">Membrane</keyword>
<evidence type="ECO:0000256" key="2">
    <source>
        <dbReference type="ARBA" id="ARBA00022475"/>
    </source>
</evidence>
<comment type="subcellular location">
    <subcellularLocation>
        <location evidence="1">Cell inner membrane</location>
    </subcellularLocation>
</comment>
<sequence>MAAEWDGKSRGTVFGFKVFIFFIKNFGIRAAYALMHLPIPYFCLFSRKNVRGLSHYFRKRLGYSWFKSSISIYKTYYVFGQTLVDKIAISSGLRKNYSFEFDGEEKIEDALSENKGGILISAHVGNFELAQYFFKERGFNTSIRIVITDQDHEAIKDYLGQYLNRDEKRFIIIKEDLSHIFEINAALSRNEIIVITGDRYMQYSKTMEAELLGKKAKFPLGPFHMGARFKVPILFVYVMREPQKKYHLYARRVQVEYKDAAELLHKYTNHVERVLKKYPLQWFNFYDFWEDNKT</sequence>
<comment type="caution">
    <text evidence="7">The sequence shown here is derived from an EMBL/GenBank/DDBJ whole genome shotgun (WGS) entry which is preliminary data.</text>
</comment>
<evidence type="ECO:0000313" key="7">
    <source>
        <dbReference type="EMBL" id="MFC7357920.1"/>
    </source>
</evidence>
<dbReference type="PANTHER" id="PTHR30606:SF10">
    <property type="entry name" value="PHOSPHATIDYLINOSITOL MANNOSIDE ACYLTRANSFERASE"/>
    <property type="match status" value="1"/>
</dbReference>
<evidence type="ECO:0000256" key="5">
    <source>
        <dbReference type="ARBA" id="ARBA00023136"/>
    </source>
</evidence>
<gene>
    <name evidence="7" type="ORF">ACFQO1_09495</name>
</gene>
<keyword evidence="3" id="KW-0997">Cell inner membrane</keyword>
<keyword evidence="6 7" id="KW-0012">Acyltransferase</keyword>
<evidence type="ECO:0000256" key="4">
    <source>
        <dbReference type="ARBA" id="ARBA00022679"/>
    </source>
</evidence>
<reference evidence="8" key="1">
    <citation type="journal article" date="2019" name="Int. J. Syst. Evol. Microbiol.">
        <title>The Global Catalogue of Microorganisms (GCM) 10K type strain sequencing project: providing services to taxonomists for standard genome sequencing and annotation.</title>
        <authorList>
            <consortium name="The Broad Institute Genomics Platform"/>
            <consortium name="The Broad Institute Genome Sequencing Center for Infectious Disease"/>
            <person name="Wu L."/>
            <person name="Ma J."/>
        </authorList>
    </citation>
    <scope>NUCLEOTIDE SEQUENCE [LARGE SCALE GENOMIC DNA]</scope>
    <source>
        <strain evidence="8">CGMCC 1.16306</strain>
    </source>
</reference>